<sequence length="96" mass="10115">DLITRANSNIVHKNELTKGYLKGLAEKMTALAPHTTIARGYSVLQKSSDGKIINSVGDVGSGENISITVSDGVIDAKTVGENMGLGVPEEHQLNLL</sequence>
<feature type="non-terminal residue" evidence="2">
    <location>
        <position position="1"/>
    </location>
</feature>
<dbReference type="GO" id="GO:0008855">
    <property type="term" value="F:exodeoxyribonuclease VII activity"/>
    <property type="evidence" value="ECO:0007669"/>
    <property type="project" value="InterPro"/>
</dbReference>
<organism evidence="2">
    <name type="scientific">marine metagenome</name>
    <dbReference type="NCBI Taxonomy" id="408172"/>
    <lineage>
        <taxon>unclassified sequences</taxon>
        <taxon>metagenomes</taxon>
        <taxon>ecological metagenomes</taxon>
    </lineage>
</organism>
<evidence type="ECO:0000313" key="2">
    <source>
        <dbReference type="EMBL" id="SVA46904.1"/>
    </source>
</evidence>
<accession>A0A381W353</accession>
<reference evidence="2" key="1">
    <citation type="submission" date="2018-05" db="EMBL/GenBank/DDBJ databases">
        <authorList>
            <person name="Lanie J.A."/>
            <person name="Ng W.-L."/>
            <person name="Kazmierczak K.M."/>
            <person name="Andrzejewski T.M."/>
            <person name="Davidsen T.M."/>
            <person name="Wayne K.J."/>
            <person name="Tettelin H."/>
            <person name="Glass J.I."/>
            <person name="Rusch D."/>
            <person name="Podicherti R."/>
            <person name="Tsui H.-C.T."/>
            <person name="Winkler M.E."/>
        </authorList>
    </citation>
    <scope>NUCLEOTIDE SEQUENCE</scope>
</reference>
<protein>
    <recommendedName>
        <fullName evidence="1">Exonuclease VII large subunit C-terminal domain-containing protein</fullName>
    </recommendedName>
</protein>
<evidence type="ECO:0000259" key="1">
    <source>
        <dbReference type="Pfam" id="PF02601"/>
    </source>
</evidence>
<feature type="domain" description="Exonuclease VII large subunit C-terminal" evidence="1">
    <location>
        <begin position="5"/>
        <end position="76"/>
    </location>
</feature>
<gene>
    <name evidence="2" type="ORF">METZ01_LOCUS99758</name>
</gene>
<dbReference type="InterPro" id="IPR020579">
    <property type="entry name" value="Exonuc_VII_lsu_C"/>
</dbReference>
<dbReference type="AlphaFoldDB" id="A0A381W353"/>
<dbReference type="EMBL" id="UINC01010554">
    <property type="protein sequence ID" value="SVA46904.1"/>
    <property type="molecule type" value="Genomic_DNA"/>
</dbReference>
<proteinExistence type="predicted"/>
<name>A0A381W353_9ZZZZ</name>
<dbReference type="Pfam" id="PF02601">
    <property type="entry name" value="Exonuc_VII_L"/>
    <property type="match status" value="1"/>
</dbReference>